<evidence type="ECO:0000313" key="6">
    <source>
        <dbReference type="Proteomes" id="UP000245622"/>
    </source>
</evidence>
<keyword evidence="3" id="KW-0472">Membrane</keyword>
<organism evidence="5 6">
    <name type="scientific">Romboutsia ilealis</name>
    <dbReference type="NCBI Taxonomy" id="1115758"/>
    <lineage>
        <taxon>Bacteria</taxon>
        <taxon>Bacillati</taxon>
        <taxon>Bacillota</taxon>
        <taxon>Clostridia</taxon>
        <taxon>Peptostreptococcales</taxon>
        <taxon>Peptostreptococcaceae</taxon>
        <taxon>Romboutsia</taxon>
    </lineage>
</organism>
<feature type="region of interest" description="Disordered" evidence="2">
    <location>
        <begin position="442"/>
        <end position="488"/>
    </location>
</feature>
<keyword evidence="3" id="KW-1133">Transmembrane helix</keyword>
<dbReference type="Pfam" id="PF12229">
    <property type="entry name" value="PG_binding_4"/>
    <property type="match status" value="1"/>
</dbReference>
<feature type="compositionally biased region" description="Low complexity" evidence="2">
    <location>
        <begin position="444"/>
        <end position="457"/>
    </location>
</feature>
<dbReference type="AlphaFoldDB" id="A0A1V1I2K2"/>
<dbReference type="Proteomes" id="UP000245622">
    <property type="component" value="Chromosome 1"/>
</dbReference>
<dbReference type="InterPro" id="IPR022029">
    <property type="entry name" value="YoaR-like_PG-bd"/>
</dbReference>
<keyword evidence="6" id="KW-1185">Reference proteome</keyword>
<dbReference type="PANTHER" id="PTHR35788">
    <property type="entry name" value="EXPORTED PROTEIN-RELATED"/>
    <property type="match status" value="1"/>
</dbReference>
<proteinExistence type="predicted"/>
<dbReference type="InterPro" id="IPR052913">
    <property type="entry name" value="Glycopeptide_resist_protein"/>
</dbReference>
<accession>A0A1V1I2K2</accession>
<dbReference type="InterPro" id="IPR011098">
    <property type="entry name" value="G5_dom"/>
</dbReference>
<dbReference type="EMBL" id="LN555523">
    <property type="protein sequence ID" value="CED94339.1"/>
    <property type="molecule type" value="Genomic_DNA"/>
</dbReference>
<keyword evidence="3" id="KW-0812">Transmembrane</keyword>
<name>A0A1V1I2K2_9FIRM</name>
<dbReference type="RefSeq" id="WP_180701870.1">
    <property type="nucleotide sequence ID" value="NZ_LN555523.1"/>
</dbReference>
<feature type="compositionally biased region" description="Low complexity" evidence="2">
    <location>
        <begin position="468"/>
        <end position="488"/>
    </location>
</feature>
<evidence type="ECO:0000256" key="3">
    <source>
        <dbReference type="SAM" id="Phobius"/>
    </source>
</evidence>
<sequence length="488" mass="54323">MKNINKKVWIVLGIILAILFIFIGTLAFIINGDKICKNTYVNEINIGELTKDEASEKLKNIYNVEDIEFKYNDKKFIILPKEIDFSYDIDKTVEQAYSFNRKGSFIVNAKKTIDSLRGDKNTFKLSISYNEDKLKSYIESLSKNINISMKNASISIENSNIKIQNEEEGQTLELDKSLNNAITELEKGNISINLVVEEIQPDVKAESLEHIDTILGTYSTKFDSSVAGRSHNVALAAKSTSDVLLLPGERFSYNEYTGARTISNGYKNAPVIVQGVVQEGVGGGVCQVSSTLYNAVLYAGLEIESIKNHSIPSSYVPKGRDATVSYGSIDFIFKNNLKYPVYIKNSVYGNTLTCTIYGSKEEKQKIEILTNTDSVSEAPIKKVDDPTLPKGEEKQLESGRNGYTVSTYRIYKDNNGNELKKEKVYVSYYPKKQGVVAVGTMDTPVVEEPQTPPVAEVPSDEIDSPNDTTVNQEQQTESVVEEQVTTNP</sequence>
<feature type="domain" description="G5" evidence="4">
    <location>
        <begin position="361"/>
        <end position="442"/>
    </location>
</feature>
<evidence type="ECO:0000313" key="5">
    <source>
        <dbReference type="EMBL" id="CED94339.1"/>
    </source>
</evidence>
<dbReference type="Gene3D" id="2.20.230.10">
    <property type="entry name" value="Resuscitation-promoting factor rpfb"/>
    <property type="match status" value="1"/>
</dbReference>
<reference evidence="5 6" key="1">
    <citation type="submission" date="2014-04" db="EMBL/GenBank/DDBJ databases">
        <authorList>
            <person name="Hornung B.V."/>
        </authorList>
    </citation>
    <scope>NUCLEOTIDE SEQUENCE [LARGE SCALE GENOMIC DNA]</scope>
    <source>
        <strain evidence="5 6">CRIB</strain>
    </source>
</reference>
<evidence type="ECO:0000256" key="1">
    <source>
        <dbReference type="ARBA" id="ARBA00022729"/>
    </source>
</evidence>
<evidence type="ECO:0000256" key="2">
    <source>
        <dbReference type="SAM" id="MobiDB-lite"/>
    </source>
</evidence>
<feature type="transmembrane region" description="Helical" evidence="3">
    <location>
        <begin position="9"/>
        <end position="30"/>
    </location>
</feature>
<dbReference type="PANTHER" id="PTHR35788:SF1">
    <property type="entry name" value="EXPORTED PROTEIN"/>
    <property type="match status" value="1"/>
</dbReference>
<dbReference type="PROSITE" id="PS51109">
    <property type="entry name" value="G5"/>
    <property type="match status" value="1"/>
</dbReference>
<protein>
    <submittedName>
        <fullName evidence="5">G5 domain protein</fullName>
    </submittedName>
</protein>
<dbReference type="Pfam" id="PF04294">
    <property type="entry name" value="VanW"/>
    <property type="match status" value="1"/>
</dbReference>
<dbReference type="SMART" id="SM01208">
    <property type="entry name" value="G5"/>
    <property type="match status" value="1"/>
</dbReference>
<dbReference type="GeneID" id="82205764"/>
<dbReference type="InterPro" id="IPR007391">
    <property type="entry name" value="Vancomycin_resist_VanW"/>
</dbReference>
<dbReference type="Pfam" id="PF07501">
    <property type="entry name" value="G5"/>
    <property type="match status" value="1"/>
</dbReference>
<gene>
    <name evidence="5" type="ORF">CRIB_1732</name>
</gene>
<evidence type="ECO:0000259" key="4">
    <source>
        <dbReference type="PROSITE" id="PS51109"/>
    </source>
</evidence>
<keyword evidence="1" id="KW-0732">Signal</keyword>
<dbReference type="KEGG" id="ril:CRIB_1732"/>